<evidence type="ECO:0000259" key="3">
    <source>
        <dbReference type="Pfam" id="PF07992"/>
    </source>
</evidence>
<dbReference type="EMBL" id="QWKU01000001">
    <property type="protein sequence ID" value="RID94454.1"/>
    <property type="molecule type" value="Genomic_DNA"/>
</dbReference>
<evidence type="ECO:0000259" key="4">
    <source>
        <dbReference type="Pfam" id="PF13192"/>
    </source>
</evidence>
<dbReference type="Pfam" id="PF13192">
    <property type="entry name" value="Thioredoxin_3"/>
    <property type="match status" value="1"/>
</dbReference>
<dbReference type="InterPro" id="IPR023753">
    <property type="entry name" value="FAD/NAD-binding_dom"/>
</dbReference>
<dbReference type="SUPFAM" id="SSF52833">
    <property type="entry name" value="Thioredoxin-like"/>
    <property type="match status" value="2"/>
</dbReference>
<dbReference type="InterPro" id="IPR012336">
    <property type="entry name" value="Thioredoxin-like_fold"/>
</dbReference>
<evidence type="ECO:0000313" key="7">
    <source>
        <dbReference type="Proteomes" id="UP000094757"/>
    </source>
</evidence>
<evidence type="ECO:0000313" key="8">
    <source>
        <dbReference type="Proteomes" id="UP000266262"/>
    </source>
</evidence>
<dbReference type="SUPFAM" id="SSF51905">
    <property type="entry name" value="FAD/NAD(P)-binding domain"/>
    <property type="match status" value="1"/>
</dbReference>
<dbReference type="InterPro" id="IPR036188">
    <property type="entry name" value="FAD/NAD-bd_sf"/>
</dbReference>
<dbReference type="KEGG" id="dpn:BCB69_00450"/>
<dbReference type="PRINTS" id="PR00469">
    <property type="entry name" value="PNDRDTASEII"/>
</dbReference>
<dbReference type="CDD" id="cd02974">
    <property type="entry name" value="AhpF_NTD_N"/>
    <property type="match status" value="1"/>
</dbReference>
<keyword evidence="1" id="KW-0285">Flavoprotein</keyword>
<protein>
    <submittedName>
        <fullName evidence="6">FAD-dependent oxidoreductase</fullName>
    </submittedName>
    <submittedName>
        <fullName evidence="5">Thioredoxin reductase</fullName>
    </submittedName>
</protein>
<evidence type="ECO:0000313" key="5">
    <source>
        <dbReference type="EMBL" id="AOH38596.1"/>
    </source>
</evidence>
<dbReference type="Proteomes" id="UP000094757">
    <property type="component" value="Chromosome"/>
</dbReference>
<reference evidence="7" key="2">
    <citation type="submission" date="2016-08" db="EMBL/GenBank/DDBJ databases">
        <authorList>
            <person name="Holder M.E."/>
            <person name="Ajami N.J."/>
            <person name="Petrosino J.F."/>
        </authorList>
    </citation>
    <scope>NUCLEOTIDE SEQUENCE [LARGE SCALE GENOMIC DNA]</scope>
    <source>
        <strain evidence="7">F0677</strain>
    </source>
</reference>
<dbReference type="Gene3D" id="3.40.30.80">
    <property type="match status" value="1"/>
</dbReference>
<dbReference type="InterPro" id="IPR050097">
    <property type="entry name" value="Ferredoxin-NADP_redctase_2"/>
</dbReference>
<feature type="domain" description="FAD/NAD(P)-binding" evidence="3">
    <location>
        <begin position="5"/>
        <end position="296"/>
    </location>
</feature>
<dbReference type="Proteomes" id="UP000266262">
    <property type="component" value="Unassembled WGS sequence"/>
</dbReference>
<dbReference type="Gene3D" id="3.50.50.60">
    <property type="entry name" value="FAD/NAD(P)-binding domain"/>
    <property type="match status" value="2"/>
</dbReference>
<dbReference type="Pfam" id="PF07992">
    <property type="entry name" value="Pyr_redox_2"/>
    <property type="match status" value="1"/>
</dbReference>
<keyword evidence="2" id="KW-0560">Oxidoreductase</keyword>
<dbReference type="EMBL" id="CP017037">
    <property type="protein sequence ID" value="AOH38596.1"/>
    <property type="molecule type" value="Genomic_DNA"/>
</dbReference>
<dbReference type="PANTHER" id="PTHR48105">
    <property type="entry name" value="THIOREDOXIN REDUCTASE 1-RELATED-RELATED"/>
    <property type="match status" value="1"/>
</dbReference>
<name>A0A1B3WCD4_9FIRM</name>
<dbReference type="GO" id="GO:0016491">
    <property type="term" value="F:oxidoreductase activity"/>
    <property type="evidence" value="ECO:0007669"/>
    <property type="project" value="UniProtKB-KW"/>
</dbReference>
<feature type="domain" description="Thioredoxin-like fold" evidence="4">
    <location>
        <begin position="463"/>
        <end position="527"/>
    </location>
</feature>
<evidence type="ECO:0000256" key="2">
    <source>
        <dbReference type="ARBA" id="ARBA00023002"/>
    </source>
</evidence>
<evidence type="ECO:0000256" key="1">
    <source>
        <dbReference type="ARBA" id="ARBA00022630"/>
    </source>
</evidence>
<accession>A0A1B3WCD4</accession>
<dbReference type="InterPro" id="IPR044142">
    <property type="entry name" value="AhpF_NTD_N"/>
</dbReference>
<organism evidence="5 7">
    <name type="scientific">Dialister pneumosintes</name>
    <dbReference type="NCBI Taxonomy" id="39950"/>
    <lineage>
        <taxon>Bacteria</taxon>
        <taxon>Bacillati</taxon>
        <taxon>Bacillota</taxon>
        <taxon>Negativicutes</taxon>
        <taxon>Veillonellales</taxon>
        <taxon>Veillonellaceae</taxon>
        <taxon>Dialister</taxon>
    </lineage>
</organism>
<proteinExistence type="predicted"/>
<gene>
    <name evidence="5" type="ORF">BCB69_00450</name>
    <name evidence="6" type="ORF">DX915_02740</name>
</gene>
<dbReference type="InterPro" id="IPR036249">
    <property type="entry name" value="Thioredoxin-like_sf"/>
</dbReference>
<dbReference type="RefSeq" id="WP_022513651.1">
    <property type="nucleotide sequence ID" value="NZ_CP017037.1"/>
</dbReference>
<sequence>MEKKYDAIIVGGGPAGLSAAIYLARAQFNVLVVERDAIGGQIVITGEVVNYPGILATNGKNLTADMHRQAENFGATFLSAEVTGLELSGTYKTVHTTRGDFSAPGIIYAAGAHPRAAGFKGEEDFKGHGVAYCATCDGEFFTDKDIFVVGGGFAAVEEGLFLTRYARRVFMVVRRDDFSIHSPAVDELKSHEKVTVLTHTKIKEVLGNEAIRSVILENTETGEEKRYDADSGDFCGVFVFTGYAPENKLIQGQVELDDRGYIITDRDQKTNLAGVYGAGDICVKNLRQVVTAVSDGAIAATSLEKYIEQLYRNLGIKREYKKVVIPKKEEKVETVKASNGSYLDDSIRQALAPVLARLANPITLRLYDDNSTYASENKKLIEELAQLSAKISTDIVAATDDFKNTIAIIDAYGNDMGMRFHGVPGGHEFNSFILALYNAAGPGQDVGEEIEKRIQSIKENKHIRLVISLTCTMCPDLVAAAERIAAGSPHVTVDVYDLQHYPAFKDKYNIMSVPCFMIDEGKLHFGKKSIHELLELLGV</sequence>
<dbReference type="OrthoDB" id="9806179at2"/>
<dbReference type="PRINTS" id="PR00368">
    <property type="entry name" value="FADPNR"/>
</dbReference>
<evidence type="ECO:0000313" key="6">
    <source>
        <dbReference type="EMBL" id="RID94454.1"/>
    </source>
</evidence>
<keyword evidence="8" id="KW-1185">Reference proteome</keyword>
<dbReference type="STRING" id="39950.BCB69_00450"/>
<dbReference type="PROSITE" id="PS51354">
    <property type="entry name" value="GLUTAREDOXIN_2"/>
    <property type="match status" value="1"/>
</dbReference>
<reference evidence="5" key="1">
    <citation type="submission" date="2016-08" db="EMBL/GenBank/DDBJ databases">
        <authorList>
            <person name="Seilhamer J.J."/>
        </authorList>
    </citation>
    <scope>NUCLEOTIDE SEQUENCE [LARGE SCALE GENOMIC DNA]</scope>
    <source>
        <strain evidence="5">F0677</strain>
    </source>
</reference>
<reference evidence="6 8" key="3">
    <citation type="submission" date="2018-08" db="EMBL/GenBank/DDBJ databases">
        <title>Draft genome sequence of Dialister pneumosintes KCOM 1685.</title>
        <authorList>
            <person name="Kook J.-K."/>
            <person name="Park S.-N."/>
            <person name="Lim Y.K."/>
        </authorList>
    </citation>
    <scope>NUCLEOTIDE SEQUENCE [LARGE SCALE GENOMIC DNA]</scope>
    <source>
        <strain evidence="6 8">KCOM 1685</strain>
    </source>
</reference>
<dbReference type="AlphaFoldDB" id="A0A1B3WCD4"/>